<dbReference type="Proteomes" id="UP000030653">
    <property type="component" value="Unassembled WGS sequence"/>
</dbReference>
<sequence>MASQTAVPLRPSAENSIHAKYVRAPPPAQTLRKILPHALSLFPYLSHPASRIPPWLPASPPG</sequence>
<gene>
    <name evidence="1" type="ORF">DACRYDRAFT_22041</name>
</gene>
<organism evidence="1 2">
    <name type="scientific">Dacryopinax primogenitus (strain DJM 731)</name>
    <name type="common">Brown rot fungus</name>
    <dbReference type="NCBI Taxonomy" id="1858805"/>
    <lineage>
        <taxon>Eukaryota</taxon>
        <taxon>Fungi</taxon>
        <taxon>Dikarya</taxon>
        <taxon>Basidiomycota</taxon>
        <taxon>Agaricomycotina</taxon>
        <taxon>Dacrymycetes</taxon>
        <taxon>Dacrymycetales</taxon>
        <taxon>Dacrymycetaceae</taxon>
        <taxon>Dacryopinax</taxon>
    </lineage>
</organism>
<reference evidence="1 2" key="1">
    <citation type="journal article" date="2012" name="Science">
        <title>The Paleozoic origin of enzymatic lignin decomposition reconstructed from 31 fungal genomes.</title>
        <authorList>
            <person name="Floudas D."/>
            <person name="Binder M."/>
            <person name="Riley R."/>
            <person name="Barry K."/>
            <person name="Blanchette R.A."/>
            <person name="Henrissat B."/>
            <person name="Martinez A.T."/>
            <person name="Otillar R."/>
            <person name="Spatafora J.W."/>
            <person name="Yadav J.S."/>
            <person name="Aerts A."/>
            <person name="Benoit I."/>
            <person name="Boyd A."/>
            <person name="Carlson A."/>
            <person name="Copeland A."/>
            <person name="Coutinho P.M."/>
            <person name="de Vries R.P."/>
            <person name="Ferreira P."/>
            <person name="Findley K."/>
            <person name="Foster B."/>
            <person name="Gaskell J."/>
            <person name="Glotzer D."/>
            <person name="Gorecki P."/>
            <person name="Heitman J."/>
            <person name="Hesse C."/>
            <person name="Hori C."/>
            <person name="Igarashi K."/>
            <person name="Jurgens J.A."/>
            <person name="Kallen N."/>
            <person name="Kersten P."/>
            <person name="Kohler A."/>
            <person name="Kuees U."/>
            <person name="Kumar T.K.A."/>
            <person name="Kuo A."/>
            <person name="LaButti K."/>
            <person name="Larrondo L.F."/>
            <person name="Lindquist E."/>
            <person name="Ling A."/>
            <person name="Lombard V."/>
            <person name="Lucas S."/>
            <person name="Lundell T."/>
            <person name="Martin R."/>
            <person name="McLaughlin D.J."/>
            <person name="Morgenstern I."/>
            <person name="Morin E."/>
            <person name="Murat C."/>
            <person name="Nagy L.G."/>
            <person name="Nolan M."/>
            <person name="Ohm R.A."/>
            <person name="Patyshakuliyeva A."/>
            <person name="Rokas A."/>
            <person name="Ruiz-Duenas F.J."/>
            <person name="Sabat G."/>
            <person name="Salamov A."/>
            <person name="Samejima M."/>
            <person name="Schmutz J."/>
            <person name="Slot J.C."/>
            <person name="St John F."/>
            <person name="Stenlid J."/>
            <person name="Sun H."/>
            <person name="Sun S."/>
            <person name="Syed K."/>
            <person name="Tsang A."/>
            <person name="Wiebenga A."/>
            <person name="Young D."/>
            <person name="Pisabarro A."/>
            <person name="Eastwood D.C."/>
            <person name="Martin F."/>
            <person name="Cullen D."/>
            <person name="Grigoriev I.V."/>
            <person name="Hibbett D.S."/>
        </authorList>
    </citation>
    <scope>NUCLEOTIDE SEQUENCE [LARGE SCALE GENOMIC DNA]</scope>
    <source>
        <strain evidence="1 2">DJM-731 SS1</strain>
    </source>
</reference>
<keyword evidence="2" id="KW-1185">Reference proteome</keyword>
<name>M5GDG7_DACPD</name>
<dbReference type="HOGENOM" id="CLU_2904139_0_0_1"/>
<dbReference type="GeneID" id="63687715"/>
<dbReference type="AlphaFoldDB" id="M5GDG7"/>
<evidence type="ECO:0000313" key="2">
    <source>
        <dbReference type="Proteomes" id="UP000030653"/>
    </source>
</evidence>
<accession>M5GDG7</accession>
<dbReference type="RefSeq" id="XP_040629272.1">
    <property type="nucleotide sequence ID" value="XM_040772653.1"/>
</dbReference>
<dbReference type="EMBL" id="JH795862">
    <property type="protein sequence ID" value="EJU02378.1"/>
    <property type="molecule type" value="Genomic_DNA"/>
</dbReference>
<evidence type="ECO:0000313" key="1">
    <source>
        <dbReference type="EMBL" id="EJU02378.1"/>
    </source>
</evidence>
<proteinExistence type="predicted"/>
<protein>
    <submittedName>
        <fullName evidence="1">Uncharacterized protein</fullName>
    </submittedName>
</protein>